<dbReference type="SUPFAM" id="SSF50249">
    <property type="entry name" value="Nucleic acid-binding proteins"/>
    <property type="match status" value="1"/>
</dbReference>
<feature type="transmembrane region" description="Helical" evidence="1">
    <location>
        <begin position="23"/>
        <end position="42"/>
    </location>
</feature>
<comment type="caution">
    <text evidence="2">The sequence shown here is derived from an EMBL/GenBank/DDBJ whole genome shotgun (WGS) entry which is preliminary data.</text>
</comment>
<accession>A0A5N6MKK2</accession>
<sequence length="279" mass="31952">MVMVMLVYRICALPLFDHLFRSARFLLSYGLFGSSLFLLVIVPNRSNSHSLRLSLPTRFCPALRRLLQRQPLGPLFLCLGLRKQHEEINVTRCSKSKLNDKNTQIHNGYSKNYFVEGLGCDERYLDIEDVIGAVIKFHPIENKEMAGGKISKLVNLELEDLENNYLPVSRWDQYAEQFDTFLNDNQDDRNIVIILQFGKFKPFKGRTQVSNAYNVIMLFINSEIDEITSFKKSKCNSKVITTTTCTLKPDGSGDFDVQTVLECKSAKCKNDDISAIPRY</sequence>
<dbReference type="EMBL" id="SZYD01000015">
    <property type="protein sequence ID" value="KAD3640790.1"/>
    <property type="molecule type" value="Genomic_DNA"/>
</dbReference>
<reference evidence="2 3" key="1">
    <citation type="submission" date="2019-05" db="EMBL/GenBank/DDBJ databases">
        <title>Mikania micrantha, genome provides insights into the molecular mechanism of rapid growth.</title>
        <authorList>
            <person name="Liu B."/>
        </authorList>
    </citation>
    <scope>NUCLEOTIDE SEQUENCE [LARGE SCALE GENOMIC DNA]</scope>
    <source>
        <strain evidence="2">NLD-2019</strain>
        <tissue evidence="2">Leaf</tissue>
    </source>
</reference>
<proteinExistence type="predicted"/>
<evidence type="ECO:0000313" key="3">
    <source>
        <dbReference type="Proteomes" id="UP000326396"/>
    </source>
</evidence>
<dbReference type="InterPro" id="IPR012340">
    <property type="entry name" value="NA-bd_OB-fold"/>
</dbReference>
<dbReference type="AlphaFoldDB" id="A0A5N6MKK2"/>
<protein>
    <recommendedName>
        <fullName evidence="4">Replication protein A OB domain-containing protein</fullName>
    </recommendedName>
</protein>
<dbReference type="OrthoDB" id="1023305at2759"/>
<name>A0A5N6MKK2_9ASTR</name>
<keyword evidence="1" id="KW-0472">Membrane</keyword>
<keyword evidence="1" id="KW-0812">Transmembrane</keyword>
<organism evidence="2 3">
    <name type="scientific">Mikania micrantha</name>
    <name type="common">bitter vine</name>
    <dbReference type="NCBI Taxonomy" id="192012"/>
    <lineage>
        <taxon>Eukaryota</taxon>
        <taxon>Viridiplantae</taxon>
        <taxon>Streptophyta</taxon>
        <taxon>Embryophyta</taxon>
        <taxon>Tracheophyta</taxon>
        <taxon>Spermatophyta</taxon>
        <taxon>Magnoliopsida</taxon>
        <taxon>eudicotyledons</taxon>
        <taxon>Gunneridae</taxon>
        <taxon>Pentapetalae</taxon>
        <taxon>asterids</taxon>
        <taxon>campanulids</taxon>
        <taxon>Asterales</taxon>
        <taxon>Asteraceae</taxon>
        <taxon>Asteroideae</taxon>
        <taxon>Heliantheae alliance</taxon>
        <taxon>Eupatorieae</taxon>
        <taxon>Mikania</taxon>
    </lineage>
</organism>
<dbReference type="CDD" id="cd04481">
    <property type="entry name" value="RPA1_DBD_B_like"/>
    <property type="match status" value="1"/>
</dbReference>
<dbReference type="Gene3D" id="2.40.50.140">
    <property type="entry name" value="Nucleic acid-binding proteins"/>
    <property type="match status" value="1"/>
</dbReference>
<evidence type="ECO:0008006" key="4">
    <source>
        <dbReference type="Google" id="ProtNLM"/>
    </source>
</evidence>
<dbReference type="Proteomes" id="UP000326396">
    <property type="component" value="Linkage Group LG5"/>
</dbReference>
<gene>
    <name evidence="2" type="ORF">E3N88_30013</name>
</gene>
<evidence type="ECO:0000256" key="1">
    <source>
        <dbReference type="SAM" id="Phobius"/>
    </source>
</evidence>
<keyword evidence="1" id="KW-1133">Transmembrane helix</keyword>
<keyword evidence="3" id="KW-1185">Reference proteome</keyword>
<evidence type="ECO:0000313" key="2">
    <source>
        <dbReference type="EMBL" id="KAD3640790.1"/>
    </source>
</evidence>